<dbReference type="KEGG" id="lak:106179401"/>
<dbReference type="GO" id="GO:0015556">
    <property type="term" value="F:C4-dicarboxylate transmembrane transporter activity"/>
    <property type="evidence" value="ECO:0007669"/>
    <property type="project" value="UniProtKB-ARBA"/>
</dbReference>
<sequence>MAGERARRCWAAKRFWVVILTPLLLLPLPILTGDDIGKTGYIALLMAIYWITEAVPMAMTALIPVALVPLLGIMTAKDISQQYWKDISMLQLAGFIMAVAIERCNLHKRMALKMLLIVGTEPKRLLFGLMLITWFLAMWMSTTGSTVAMMLPILEAILLRLEELETENEETPDNNSSEGETYRENPAYITSPDDDTGVVKADDGDLAHNKINDVEKSPGEKPKRRSTSSIRDMQKGFTLSIAYAASIGGTATLTGHSTNLIFKDVADQIYSDRKALTDPGITFASWLIYGFPVSLLVMLCTCFVLQLFFLGWRDTFCQGQAFRGKEEVNKVLRKEYERLGSMTFAEKAVLVHFVLLSLLWLTRDPRFIDGWSVGFKKGYVSDGTAAMAVIFSLFIIPSNPKKYFGFSPDTSTSDDDEDKDEDSPETLMDWNYAQRKVAWNILILIGGGVALAAACEASGLSDWVGAKLFTLSDLAPWQLIMVLCAVSTVMTEFVTNTATTTLFMPIVGGVAVQFGYNPVYIMWPVELCTNMTFMLPVGTSANAFVFAYGRIRIIDMVKVGFVLNIVSFAIVNLGASTWAYAAFKWSDFPFNSTSLVQSYGHYSTVFV</sequence>
<dbReference type="Pfam" id="PF00939">
    <property type="entry name" value="Na_sulph_symp"/>
    <property type="match status" value="1"/>
</dbReference>
<feature type="transmembrane region" description="Helical" evidence="7">
    <location>
        <begin position="87"/>
        <end position="104"/>
    </location>
</feature>
<dbReference type="Proteomes" id="UP000085678">
    <property type="component" value="Unplaced"/>
</dbReference>
<comment type="subcellular location">
    <subcellularLocation>
        <location evidence="1">Membrane</location>
        <topology evidence="1">Multi-pass membrane protein</topology>
    </subcellularLocation>
</comment>
<feature type="compositionally biased region" description="Basic and acidic residues" evidence="6">
    <location>
        <begin position="200"/>
        <end position="221"/>
    </location>
</feature>
<feature type="region of interest" description="Disordered" evidence="6">
    <location>
        <begin position="165"/>
        <end position="229"/>
    </location>
</feature>
<name>A0A1S3K766_LINAN</name>
<dbReference type="OrthoDB" id="6493944at2759"/>
<feature type="transmembrane region" description="Helical" evidence="7">
    <location>
        <begin position="339"/>
        <end position="359"/>
    </location>
</feature>
<evidence type="ECO:0000256" key="5">
    <source>
        <dbReference type="ARBA" id="ARBA00023136"/>
    </source>
</evidence>
<dbReference type="GO" id="GO:0005310">
    <property type="term" value="F:dicarboxylic acid transmembrane transporter activity"/>
    <property type="evidence" value="ECO:0007669"/>
    <property type="project" value="UniProtKB-ARBA"/>
</dbReference>
<dbReference type="PANTHER" id="PTHR10283">
    <property type="entry name" value="SOLUTE CARRIER FAMILY 13 MEMBER"/>
    <property type="match status" value="1"/>
</dbReference>
<feature type="transmembrane region" description="Helical" evidence="7">
    <location>
        <begin position="125"/>
        <end position="154"/>
    </location>
</feature>
<dbReference type="PANTHER" id="PTHR10283:SF82">
    <property type="entry name" value="SOLUTE CARRIER FAMILY 13 MEMBER 2"/>
    <property type="match status" value="1"/>
</dbReference>
<feature type="transmembrane region" description="Helical" evidence="7">
    <location>
        <begin position="474"/>
        <end position="495"/>
    </location>
</feature>
<organism evidence="8 9">
    <name type="scientific">Lingula anatina</name>
    <name type="common">Brachiopod</name>
    <name type="synonym">Lingula unguis</name>
    <dbReference type="NCBI Taxonomy" id="7574"/>
    <lineage>
        <taxon>Eukaryota</taxon>
        <taxon>Metazoa</taxon>
        <taxon>Spiralia</taxon>
        <taxon>Lophotrochozoa</taxon>
        <taxon>Brachiopoda</taxon>
        <taxon>Linguliformea</taxon>
        <taxon>Lingulata</taxon>
        <taxon>Lingulida</taxon>
        <taxon>Linguloidea</taxon>
        <taxon>Lingulidae</taxon>
        <taxon>Lingula</taxon>
    </lineage>
</organism>
<keyword evidence="5 7" id="KW-0472">Membrane</keyword>
<feature type="transmembrane region" description="Helical" evidence="7">
    <location>
        <begin position="502"/>
        <end position="523"/>
    </location>
</feature>
<evidence type="ECO:0000256" key="3">
    <source>
        <dbReference type="ARBA" id="ARBA00022692"/>
    </source>
</evidence>
<keyword evidence="3 7" id="KW-0812">Transmembrane</keyword>
<feature type="transmembrane region" description="Helical" evidence="7">
    <location>
        <begin position="561"/>
        <end position="583"/>
    </location>
</feature>
<evidence type="ECO:0000256" key="4">
    <source>
        <dbReference type="ARBA" id="ARBA00022989"/>
    </source>
</evidence>
<dbReference type="GO" id="GO:0005886">
    <property type="term" value="C:plasma membrane"/>
    <property type="evidence" value="ECO:0007669"/>
    <property type="project" value="TreeGrafter"/>
</dbReference>
<evidence type="ECO:0000313" key="9">
    <source>
        <dbReference type="RefSeq" id="XP_013418475.1"/>
    </source>
</evidence>
<protein>
    <submittedName>
        <fullName evidence="9">Solute carrier family 13 member 5</fullName>
    </submittedName>
</protein>
<dbReference type="RefSeq" id="XP_013418475.1">
    <property type="nucleotide sequence ID" value="XM_013563021.2"/>
</dbReference>
<feature type="transmembrane region" description="Helical" evidence="7">
    <location>
        <begin position="44"/>
        <end position="67"/>
    </location>
</feature>
<reference evidence="9" key="1">
    <citation type="submission" date="2025-08" db="UniProtKB">
        <authorList>
            <consortium name="RefSeq"/>
        </authorList>
    </citation>
    <scope>IDENTIFICATION</scope>
    <source>
        <tissue evidence="9">Gonads</tissue>
    </source>
</reference>
<feature type="transmembrane region" description="Helical" evidence="7">
    <location>
        <begin position="529"/>
        <end position="549"/>
    </location>
</feature>
<feature type="transmembrane region" description="Helical" evidence="7">
    <location>
        <begin position="437"/>
        <end position="454"/>
    </location>
</feature>
<keyword evidence="4 7" id="KW-1133">Transmembrane helix</keyword>
<evidence type="ECO:0000256" key="7">
    <source>
        <dbReference type="SAM" id="Phobius"/>
    </source>
</evidence>
<evidence type="ECO:0000256" key="2">
    <source>
        <dbReference type="ARBA" id="ARBA00006772"/>
    </source>
</evidence>
<dbReference type="InParanoid" id="A0A1S3K766"/>
<proteinExistence type="inferred from homology"/>
<gene>
    <name evidence="9" type="primary">LOC106179401</name>
</gene>
<evidence type="ECO:0000256" key="6">
    <source>
        <dbReference type="SAM" id="MobiDB-lite"/>
    </source>
</evidence>
<comment type="similarity">
    <text evidence="2">Belongs to the SLC13A/DASS transporter (TC 2.A.47) family. NADC subfamily.</text>
</comment>
<evidence type="ECO:0000313" key="8">
    <source>
        <dbReference type="Proteomes" id="UP000085678"/>
    </source>
</evidence>
<accession>A0A1S3K766</accession>
<feature type="transmembrane region" description="Helical" evidence="7">
    <location>
        <begin position="286"/>
        <end position="310"/>
    </location>
</feature>
<keyword evidence="8" id="KW-1185">Reference proteome</keyword>
<evidence type="ECO:0000256" key="1">
    <source>
        <dbReference type="ARBA" id="ARBA00004141"/>
    </source>
</evidence>
<dbReference type="AlphaFoldDB" id="A0A1S3K766"/>
<dbReference type="GeneID" id="106179401"/>
<dbReference type="InterPro" id="IPR001898">
    <property type="entry name" value="SLC13A/DASS"/>
</dbReference>
<feature type="transmembrane region" description="Helical" evidence="7">
    <location>
        <begin position="15"/>
        <end position="32"/>
    </location>
</feature>